<name>A0ABW1QVZ8_9ACTN</name>
<dbReference type="Pfam" id="PF09438">
    <property type="entry name" value="DUF2017"/>
    <property type="match status" value="1"/>
</dbReference>
<evidence type="ECO:0000313" key="2">
    <source>
        <dbReference type="Proteomes" id="UP001596098"/>
    </source>
</evidence>
<reference evidence="2" key="1">
    <citation type="journal article" date="2019" name="Int. J. Syst. Evol. Microbiol.">
        <title>The Global Catalogue of Microorganisms (GCM) 10K type strain sequencing project: providing services to taxonomists for standard genome sequencing and annotation.</title>
        <authorList>
            <consortium name="The Broad Institute Genomics Platform"/>
            <consortium name="The Broad Institute Genome Sequencing Center for Infectious Disease"/>
            <person name="Wu L."/>
            <person name="Ma J."/>
        </authorList>
    </citation>
    <scope>NUCLEOTIDE SEQUENCE [LARGE SCALE GENOMIC DNA]</scope>
    <source>
        <strain evidence="2">DFY28</strain>
    </source>
</reference>
<dbReference type="Proteomes" id="UP001596098">
    <property type="component" value="Unassembled WGS sequence"/>
</dbReference>
<sequence>MSGFEKHRSGAVIATFAVFEADLIRSLCFQLVELLRDEQPDPAEHLDPLEALFNFSGPVDEPEDPVLLRLFPTAYTEDPEAAGEFRRYTEPALRTAKERNVVLVIDTLEDAGLPMEPEDASIVIDVELDEPSALGWLLAFNDLRLAIATRLGVTDDDEEFWESLPEDDDRSQAHDIYEWLGWLQETLVAAIEA</sequence>
<gene>
    <name evidence="1" type="ORF">ACFPWU_08020</name>
</gene>
<protein>
    <submittedName>
        <fullName evidence="1">DUF2017 domain-containing protein</fullName>
    </submittedName>
</protein>
<keyword evidence="2" id="KW-1185">Reference proteome</keyword>
<organism evidence="1 2">
    <name type="scientific">Nocardioides yefusunii</name>
    <dbReference type="NCBI Taxonomy" id="2500546"/>
    <lineage>
        <taxon>Bacteria</taxon>
        <taxon>Bacillati</taxon>
        <taxon>Actinomycetota</taxon>
        <taxon>Actinomycetes</taxon>
        <taxon>Propionibacteriales</taxon>
        <taxon>Nocardioidaceae</taxon>
        <taxon>Nocardioides</taxon>
    </lineage>
</organism>
<proteinExistence type="predicted"/>
<accession>A0ABW1QVZ8</accession>
<comment type="caution">
    <text evidence="1">The sequence shown here is derived from an EMBL/GenBank/DDBJ whole genome shotgun (WGS) entry which is preliminary data.</text>
</comment>
<evidence type="ECO:0000313" key="1">
    <source>
        <dbReference type="EMBL" id="MFC6153606.1"/>
    </source>
</evidence>
<dbReference type="EMBL" id="JBHSQI010000003">
    <property type="protein sequence ID" value="MFC6153606.1"/>
    <property type="molecule type" value="Genomic_DNA"/>
</dbReference>
<dbReference type="RefSeq" id="WP_128221407.1">
    <property type="nucleotide sequence ID" value="NZ_CP034929.1"/>
</dbReference>
<dbReference type="InterPro" id="IPR018561">
    <property type="entry name" value="AosR"/>
</dbReference>